<dbReference type="AlphaFoldDB" id="A0A8B6GS49"/>
<proteinExistence type="predicted"/>
<feature type="region of interest" description="Disordered" evidence="1">
    <location>
        <begin position="1"/>
        <end position="25"/>
    </location>
</feature>
<evidence type="ECO:0000313" key="2">
    <source>
        <dbReference type="EMBL" id="VDI68194.1"/>
    </source>
</evidence>
<dbReference type="Proteomes" id="UP000596742">
    <property type="component" value="Unassembled WGS sequence"/>
</dbReference>
<name>A0A8B6GS49_MYTGA</name>
<accession>A0A8B6GS49</accession>
<gene>
    <name evidence="2" type="ORF">MGAL_10B000125</name>
</gene>
<reference evidence="2" key="1">
    <citation type="submission" date="2018-11" db="EMBL/GenBank/DDBJ databases">
        <authorList>
            <person name="Alioto T."/>
            <person name="Alioto T."/>
        </authorList>
    </citation>
    <scope>NUCLEOTIDE SEQUENCE</scope>
</reference>
<evidence type="ECO:0000313" key="3">
    <source>
        <dbReference type="Proteomes" id="UP000596742"/>
    </source>
</evidence>
<organism evidence="2 3">
    <name type="scientific">Mytilus galloprovincialis</name>
    <name type="common">Mediterranean mussel</name>
    <dbReference type="NCBI Taxonomy" id="29158"/>
    <lineage>
        <taxon>Eukaryota</taxon>
        <taxon>Metazoa</taxon>
        <taxon>Spiralia</taxon>
        <taxon>Lophotrochozoa</taxon>
        <taxon>Mollusca</taxon>
        <taxon>Bivalvia</taxon>
        <taxon>Autobranchia</taxon>
        <taxon>Pteriomorphia</taxon>
        <taxon>Mytilida</taxon>
        <taxon>Mytiloidea</taxon>
        <taxon>Mytilidae</taxon>
        <taxon>Mytilinae</taxon>
        <taxon>Mytilus</taxon>
    </lineage>
</organism>
<evidence type="ECO:0000256" key="1">
    <source>
        <dbReference type="SAM" id="MobiDB-lite"/>
    </source>
</evidence>
<protein>
    <submittedName>
        <fullName evidence="2">Uncharacterized protein</fullName>
    </submittedName>
</protein>
<sequence>MSLQNWLKTGSLKRKEVNDSSDSSPKIVALGTIQDEYPPPGPSTSEISSQELTEISSSNTCLVKCTVTK</sequence>
<keyword evidence="3" id="KW-1185">Reference proteome</keyword>
<comment type="caution">
    <text evidence="2">The sequence shown here is derived from an EMBL/GenBank/DDBJ whole genome shotgun (WGS) entry which is preliminary data.</text>
</comment>
<dbReference type="EMBL" id="UYJE01008885">
    <property type="protein sequence ID" value="VDI68194.1"/>
    <property type="molecule type" value="Genomic_DNA"/>
</dbReference>